<dbReference type="EMBL" id="BGZK01000338">
    <property type="protein sequence ID" value="GBP37746.1"/>
    <property type="molecule type" value="Genomic_DNA"/>
</dbReference>
<evidence type="ECO:0000313" key="1">
    <source>
        <dbReference type="EMBL" id="GBP37746.1"/>
    </source>
</evidence>
<keyword evidence="2" id="KW-1185">Reference proteome</keyword>
<dbReference type="AlphaFoldDB" id="A0A4C1VFV0"/>
<organism evidence="1 2">
    <name type="scientific">Eumeta variegata</name>
    <name type="common">Bagworm moth</name>
    <name type="synonym">Eumeta japonica</name>
    <dbReference type="NCBI Taxonomy" id="151549"/>
    <lineage>
        <taxon>Eukaryota</taxon>
        <taxon>Metazoa</taxon>
        <taxon>Ecdysozoa</taxon>
        <taxon>Arthropoda</taxon>
        <taxon>Hexapoda</taxon>
        <taxon>Insecta</taxon>
        <taxon>Pterygota</taxon>
        <taxon>Neoptera</taxon>
        <taxon>Endopterygota</taxon>
        <taxon>Lepidoptera</taxon>
        <taxon>Glossata</taxon>
        <taxon>Ditrysia</taxon>
        <taxon>Tineoidea</taxon>
        <taxon>Psychidae</taxon>
        <taxon>Oiketicinae</taxon>
        <taxon>Eumeta</taxon>
    </lineage>
</organism>
<dbReference type="Proteomes" id="UP000299102">
    <property type="component" value="Unassembled WGS sequence"/>
</dbReference>
<accession>A0A4C1VFV0</accession>
<evidence type="ECO:0000313" key="2">
    <source>
        <dbReference type="Proteomes" id="UP000299102"/>
    </source>
</evidence>
<sequence length="197" mass="22924">MRNFVALIPKLKQSKLQAHIQDEVKRSYMAYRERYWHCSMGGYRRGGDVVAINDALEPACRRDALAADSFTVPLLSARTDRHVCIELSFMHVNRVRYRRCFSPFPTAPCVARRPCRRRCSTLSCIRFFAALLVSHAEHSQRRRSSNQQVHRAGITAVESGVFEMVVIFLDFDIYKIFDRPEMHRSTSRADEIDLRRT</sequence>
<comment type="caution">
    <text evidence="1">The sequence shown here is derived from an EMBL/GenBank/DDBJ whole genome shotgun (WGS) entry which is preliminary data.</text>
</comment>
<protein>
    <submittedName>
        <fullName evidence="1">Uncharacterized protein</fullName>
    </submittedName>
</protein>
<name>A0A4C1VFV0_EUMVA</name>
<reference evidence="1 2" key="1">
    <citation type="journal article" date="2019" name="Commun. Biol.">
        <title>The bagworm genome reveals a unique fibroin gene that provides high tensile strength.</title>
        <authorList>
            <person name="Kono N."/>
            <person name="Nakamura H."/>
            <person name="Ohtoshi R."/>
            <person name="Tomita M."/>
            <person name="Numata K."/>
            <person name="Arakawa K."/>
        </authorList>
    </citation>
    <scope>NUCLEOTIDE SEQUENCE [LARGE SCALE GENOMIC DNA]</scope>
</reference>
<gene>
    <name evidence="1" type="ORF">EVAR_29947_1</name>
</gene>
<proteinExistence type="predicted"/>